<dbReference type="InterPro" id="IPR013424">
    <property type="entry name" value="Ice-binding_C"/>
</dbReference>
<proteinExistence type="predicted"/>
<accession>A0A840G912</accession>
<name>A0A840G912_RHOTE</name>
<reference evidence="3 4" key="1">
    <citation type="submission" date="2020-08" db="EMBL/GenBank/DDBJ databases">
        <title>Genome sequencing of Purple Non-Sulfur Bacteria from various extreme environments.</title>
        <authorList>
            <person name="Mayer M."/>
        </authorList>
    </citation>
    <scope>NUCLEOTIDE SEQUENCE [LARGE SCALE GENOMIC DNA]</scope>
    <source>
        <strain evidence="3 4">2761</strain>
    </source>
</reference>
<dbReference type="Pfam" id="PF07589">
    <property type="entry name" value="PEP-CTERM"/>
    <property type="match status" value="1"/>
</dbReference>
<comment type="caution">
    <text evidence="3">The sequence shown here is derived from an EMBL/GenBank/DDBJ whole genome shotgun (WGS) entry which is preliminary data.</text>
</comment>
<gene>
    <name evidence="3" type="ORF">GGD90_002728</name>
</gene>
<evidence type="ECO:0000259" key="2">
    <source>
        <dbReference type="Pfam" id="PF07589"/>
    </source>
</evidence>
<dbReference type="EMBL" id="JACIGE010000010">
    <property type="protein sequence ID" value="MBB4248336.1"/>
    <property type="molecule type" value="Genomic_DNA"/>
</dbReference>
<dbReference type="Proteomes" id="UP000587070">
    <property type="component" value="Unassembled WGS sequence"/>
</dbReference>
<organism evidence="3 4">
    <name type="scientific">Rhodocyclus tenuis</name>
    <name type="common">Rhodospirillum tenue</name>
    <dbReference type="NCBI Taxonomy" id="1066"/>
    <lineage>
        <taxon>Bacteria</taxon>
        <taxon>Pseudomonadati</taxon>
        <taxon>Pseudomonadota</taxon>
        <taxon>Betaproteobacteria</taxon>
        <taxon>Rhodocyclales</taxon>
        <taxon>Rhodocyclaceae</taxon>
        <taxon>Rhodocyclus</taxon>
    </lineage>
</organism>
<evidence type="ECO:0000256" key="1">
    <source>
        <dbReference type="SAM" id="SignalP"/>
    </source>
</evidence>
<evidence type="ECO:0000313" key="4">
    <source>
        <dbReference type="Proteomes" id="UP000587070"/>
    </source>
</evidence>
<dbReference type="RefSeq" id="WP_153117414.1">
    <property type="nucleotide sequence ID" value="NZ_JACIGE010000010.1"/>
</dbReference>
<dbReference type="NCBIfam" id="TIGR02595">
    <property type="entry name" value="PEP_CTERM"/>
    <property type="match status" value="1"/>
</dbReference>
<protein>
    <recommendedName>
        <fullName evidence="2">Ice-binding protein C-terminal domain-containing protein</fullName>
    </recommendedName>
</protein>
<evidence type="ECO:0000313" key="3">
    <source>
        <dbReference type="EMBL" id="MBB4248336.1"/>
    </source>
</evidence>
<feature type="signal peptide" evidence="1">
    <location>
        <begin position="1"/>
        <end position="22"/>
    </location>
</feature>
<feature type="domain" description="Ice-binding protein C-terminal" evidence="2">
    <location>
        <begin position="185"/>
        <end position="209"/>
    </location>
</feature>
<keyword evidence="4" id="KW-1185">Reference proteome</keyword>
<feature type="chain" id="PRO_5032270223" description="Ice-binding protein C-terminal domain-containing protein" evidence="1">
    <location>
        <begin position="23"/>
        <end position="211"/>
    </location>
</feature>
<sequence length="211" mass="21038">MRFGVAALITALGLALVAPAQAFEKTAHADGSFEYFFAGQSLTISGPGSLDLSGLNFIEGVDNGFRVGALFMLDSLGGELAVDSSGNRWSSLDLAPRRLDISAAGDLDLGTARLSLPGGTMLLTAGGVMNLAGASFAAGGAATGGALGSIILGETLPIRPGTLPGGGGTLQLDPGGNITLVGTAPVPEPATSTMLLAGMLLLTGLARRRTR</sequence>
<dbReference type="AlphaFoldDB" id="A0A840G912"/>
<keyword evidence="1" id="KW-0732">Signal</keyword>